<comment type="caution">
    <text evidence="2">The sequence shown here is derived from an EMBL/GenBank/DDBJ whole genome shotgun (WGS) entry which is preliminary data.</text>
</comment>
<evidence type="ECO:0000313" key="2">
    <source>
        <dbReference type="EMBL" id="MDH0704178.1"/>
    </source>
</evidence>
<proteinExistence type="predicted"/>
<feature type="transmembrane region" description="Helical" evidence="1">
    <location>
        <begin position="30"/>
        <end position="50"/>
    </location>
</feature>
<reference evidence="2" key="1">
    <citation type="submission" date="2022-09" db="EMBL/GenBank/DDBJ databases">
        <title>Intensive care unit water sources are persistently colonized with multi-drug resistant bacteria and are the site of extensive horizontal gene transfer of antibiotic resistance genes.</title>
        <authorList>
            <person name="Diorio-Toth L."/>
        </authorList>
    </citation>
    <scope>NUCLEOTIDE SEQUENCE</scope>
    <source>
        <strain evidence="2">GD03863</strain>
    </source>
</reference>
<organism evidence="2 3">
    <name type="scientific">Ectopseudomonas toyotomiensis</name>
    <dbReference type="NCBI Taxonomy" id="554344"/>
    <lineage>
        <taxon>Bacteria</taxon>
        <taxon>Pseudomonadati</taxon>
        <taxon>Pseudomonadota</taxon>
        <taxon>Gammaproteobacteria</taxon>
        <taxon>Pseudomonadales</taxon>
        <taxon>Pseudomonadaceae</taxon>
        <taxon>Ectopseudomonas</taxon>
    </lineage>
</organism>
<dbReference type="GeneID" id="300419034"/>
<dbReference type="RefSeq" id="WP_003464276.1">
    <property type="nucleotide sequence ID" value="NZ_JACFYY010000023.1"/>
</dbReference>
<keyword evidence="1" id="KW-1133">Transmembrane helix</keyword>
<dbReference type="EMBL" id="JAOCDH010000035">
    <property type="protein sequence ID" value="MDH0704178.1"/>
    <property type="molecule type" value="Genomic_DNA"/>
</dbReference>
<dbReference type="Proteomes" id="UP001161137">
    <property type="component" value="Unassembled WGS sequence"/>
</dbReference>
<evidence type="ECO:0000313" key="3">
    <source>
        <dbReference type="Proteomes" id="UP001161137"/>
    </source>
</evidence>
<keyword evidence="1" id="KW-0812">Transmembrane</keyword>
<gene>
    <name evidence="2" type="ORF">N5D41_22120</name>
</gene>
<accession>A0AA42LMG6</accession>
<sequence length="55" mass="6183">MNELEVMIALIVAGFLLLTIGFAKRDHDLGIYTMVLGILLMFCTIGYKLYLELGM</sequence>
<keyword evidence="1" id="KW-0472">Membrane</keyword>
<feature type="transmembrane region" description="Helical" evidence="1">
    <location>
        <begin position="6"/>
        <end position="23"/>
    </location>
</feature>
<name>A0AA42LMG6_9GAMM</name>
<evidence type="ECO:0000256" key="1">
    <source>
        <dbReference type="SAM" id="Phobius"/>
    </source>
</evidence>
<protein>
    <submittedName>
        <fullName evidence="2">Uncharacterized protein</fullName>
    </submittedName>
</protein>
<dbReference type="AlphaFoldDB" id="A0AA42LMG6"/>